<feature type="region of interest" description="Disordered" evidence="3">
    <location>
        <begin position="164"/>
        <end position="187"/>
    </location>
</feature>
<evidence type="ECO:0000313" key="6">
    <source>
        <dbReference type="Proteomes" id="UP000717328"/>
    </source>
</evidence>
<keyword evidence="1 2" id="KW-0371">Homeobox</keyword>
<dbReference type="CDD" id="cd00086">
    <property type="entry name" value="homeodomain"/>
    <property type="match status" value="1"/>
</dbReference>
<dbReference type="PROSITE" id="PS50071">
    <property type="entry name" value="HOMEOBOX_2"/>
    <property type="match status" value="1"/>
</dbReference>
<dbReference type="InterPro" id="IPR001356">
    <property type="entry name" value="HD"/>
</dbReference>
<dbReference type="Pfam" id="PF00046">
    <property type="entry name" value="Homeodomain"/>
    <property type="match status" value="1"/>
</dbReference>
<feature type="DNA-binding region" description="Homeobox" evidence="1">
    <location>
        <begin position="12"/>
        <end position="71"/>
    </location>
</feature>
<organism evidence="5 6">
    <name type="scientific">Sphagnurus paluster</name>
    <dbReference type="NCBI Taxonomy" id="117069"/>
    <lineage>
        <taxon>Eukaryota</taxon>
        <taxon>Fungi</taxon>
        <taxon>Dikarya</taxon>
        <taxon>Basidiomycota</taxon>
        <taxon>Agaricomycotina</taxon>
        <taxon>Agaricomycetes</taxon>
        <taxon>Agaricomycetidae</taxon>
        <taxon>Agaricales</taxon>
        <taxon>Tricholomatineae</taxon>
        <taxon>Lyophyllaceae</taxon>
        <taxon>Sphagnurus</taxon>
    </lineage>
</organism>
<accession>A0A9P7G105</accession>
<dbReference type="Proteomes" id="UP000717328">
    <property type="component" value="Unassembled WGS sequence"/>
</dbReference>
<dbReference type="AlphaFoldDB" id="A0A9P7G105"/>
<evidence type="ECO:0000256" key="1">
    <source>
        <dbReference type="PROSITE-ProRule" id="PRU00108"/>
    </source>
</evidence>
<reference evidence="5" key="1">
    <citation type="submission" date="2021-02" db="EMBL/GenBank/DDBJ databases">
        <authorList>
            <person name="Nieuwenhuis M."/>
            <person name="Van De Peppel L.J.J."/>
        </authorList>
    </citation>
    <scope>NUCLEOTIDE SEQUENCE</scope>
    <source>
        <strain evidence="5">D49</strain>
    </source>
</reference>
<sequence length="458" mass="50842">MDTLPVPLPTKAKPNFQRANPEQLRVLKAGFAISDVSSKEHLAALSETTGLSTKWIASWFMRERRKQGVSLPRGAAKKDKKLAQEKIMAFKAEHQDTAITLLSSDDLILDSTSEQKPDLSLLDKKQTRKPKKKCKIDESIATDDIISSSPLKLPLVSVSLTPPIRPTISPPHGTRPQVQSRSSPSPASSFVLRPMVVMYTPSVTSRSLEMSLDPAPIAPSSVSMTQTNRAIHSPRASSLAVDLANGRHEQALTHQRLLNFSLPLTSESMHAFYDRPAYSHQPNLHEKPLNRPLRPILPLHGTNQYPAHALRTLPASHVIRTTKENITPSILPYHRPFKPAQPPPLYSYNNLDRFNHQPCPSAMHTSAPPPRHQAPLLQPLAPVFDPFQQNRAQMNSALLDPSATPLKHLSVLGDSPGDLPQEEIMHRLLDERLAYEDPFQAAMGLVFVSRLGLGWNYT</sequence>
<proteinExistence type="predicted"/>
<evidence type="ECO:0000256" key="3">
    <source>
        <dbReference type="SAM" id="MobiDB-lite"/>
    </source>
</evidence>
<keyword evidence="1 2" id="KW-0238">DNA-binding</keyword>
<reference evidence="5" key="2">
    <citation type="submission" date="2021-10" db="EMBL/GenBank/DDBJ databases">
        <title>Phylogenomics reveals ancestral predisposition of the termite-cultivated fungus Termitomyces towards a domesticated lifestyle.</title>
        <authorList>
            <person name="Auxier B."/>
            <person name="Grum-Grzhimaylo A."/>
            <person name="Cardenas M.E."/>
            <person name="Lodge J.D."/>
            <person name="Laessoe T."/>
            <person name="Pedersen O."/>
            <person name="Smith M.E."/>
            <person name="Kuyper T.W."/>
            <person name="Franco-Molano E.A."/>
            <person name="Baroni T.J."/>
            <person name="Aanen D.K."/>
        </authorList>
    </citation>
    <scope>NUCLEOTIDE SEQUENCE</scope>
    <source>
        <strain evidence="5">D49</strain>
    </source>
</reference>
<comment type="subcellular location">
    <subcellularLocation>
        <location evidence="1 2">Nucleus</location>
    </subcellularLocation>
</comment>
<evidence type="ECO:0000256" key="2">
    <source>
        <dbReference type="RuleBase" id="RU000682"/>
    </source>
</evidence>
<dbReference type="SMART" id="SM00389">
    <property type="entry name" value="HOX"/>
    <property type="match status" value="1"/>
</dbReference>
<dbReference type="GO" id="GO:0003677">
    <property type="term" value="F:DNA binding"/>
    <property type="evidence" value="ECO:0007669"/>
    <property type="project" value="UniProtKB-UniRule"/>
</dbReference>
<keyword evidence="6" id="KW-1185">Reference proteome</keyword>
<evidence type="ECO:0000259" key="4">
    <source>
        <dbReference type="PROSITE" id="PS50071"/>
    </source>
</evidence>
<keyword evidence="1 2" id="KW-0539">Nucleus</keyword>
<dbReference type="Gene3D" id="1.10.10.60">
    <property type="entry name" value="Homeodomain-like"/>
    <property type="match status" value="1"/>
</dbReference>
<comment type="caution">
    <text evidence="5">The sequence shown here is derived from an EMBL/GenBank/DDBJ whole genome shotgun (WGS) entry which is preliminary data.</text>
</comment>
<dbReference type="OrthoDB" id="3048971at2759"/>
<gene>
    <name evidence="5" type="ORF">H0H81_009396</name>
</gene>
<evidence type="ECO:0000313" key="5">
    <source>
        <dbReference type="EMBL" id="KAG5638845.1"/>
    </source>
</evidence>
<feature type="domain" description="Homeobox" evidence="4">
    <location>
        <begin position="10"/>
        <end position="70"/>
    </location>
</feature>
<protein>
    <recommendedName>
        <fullName evidence="4">Homeobox domain-containing protein</fullName>
    </recommendedName>
</protein>
<dbReference type="InterPro" id="IPR009057">
    <property type="entry name" value="Homeodomain-like_sf"/>
</dbReference>
<dbReference type="GO" id="GO:0005634">
    <property type="term" value="C:nucleus"/>
    <property type="evidence" value="ECO:0007669"/>
    <property type="project" value="UniProtKB-SubCell"/>
</dbReference>
<name>A0A9P7G105_9AGAR</name>
<dbReference type="SUPFAM" id="SSF46689">
    <property type="entry name" value="Homeodomain-like"/>
    <property type="match status" value="1"/>
</dbReference>
<dbReference type="EMBL" id="JABCKI010005741">
    <property type="protein sequence ID" value="KAG5638845.1"/>
    <property type="molecule type" value="Genomic_DNA"/>
</dbReference>